<dbReference type="PANTHER" id="PTHR46594:SF4">
    <property type="entry name" value="P-TYPE CATION-TRANSPORTING ATPASE"/>
    <property type="match status" value="1"/>
</dbReference>
<dbReference type="Pfam" id="PF00403">
    <property type="entry name" value="HMA"/>
    <property type="match status" value="1"/>
</dbReference>
<dbReference type="PROSITE" id="PS01047">
    <property type="entry name" value="HMA_1"/>
    <property type="match status" value="1"/>
</dbReference>
<evidence type="ECO:0000256" key="2">
    <source>
        <dbReference type="ARBA" id="ARBA00015313"/>
    </source>
</evidence>
<dbReference type="InterPro" id="IPR036163">
    <property type="entry name" value="HMA_dom_sf"/>
</dbReference>
<dbReference type="NCBIfam" id="NF033795">
    <property type="entry name" value="chaper_CopZ_Bs"/>
    <property type="match status" value="1"/>
</dbReference>
<dbReference type="PRINTS" id="PR00942">
    <property type="entry name" value="CUATPASEI"/>
</dbReference>
<evidence type="ECO:0000256" key="6">
    <source>
        <dbReference type="ARBA" id="ARBA00023186"/>
    </source>
</evidence>
<evidence type="ECO:0000256" key="5">
    <source>
        <dbReference type="ARBA" id="ARBA00023008"/>
    </source>
</evidence>
<evidence type="ECO:0000256" key="4">
    <source>
        <dbReference type="ARBA" id="ARBA00022723"/>
    </source>
</evidence>
<keyword evidence="4" id="KW-0479">Metal-binding</keyword>
<protein>
    <recommendedName>
        <fullName evidence="2">Copper chaperone CopZ</fullName>
    </recommendedName>
</protein>
<accession>A0A2T4ZBK4</accession>
<feature type="domain" description="HMA" evidence="7">
    <location>
        <begin position="2"/>
        <end position="68"/>
    </location>
</feature>
<reference evidence="8 9" key="1">
    <citation type="submission" date="2018-04" db="EMBL/GenBank/DDBJ databases">
        <title>Genomic Encyclopedia of Archaeal and Bacterial Type Strains, Phase II (KMG-II): from individual species to whole genera.</title>
        <authorList>
            <person name="Goeker M."/>
        </authorList>
    </citation>
    <scope>NUCLEOTIDE SEQUENCE [LARGE SCALE GENOMIC DNA]</scope>
    <source>
        <strain evidence="8 9">DSM 45169</strain>
    </source>
</reference>
<keyword evidence="6" id="KW-0143">Chaperone</keyword>
<dbReference type="Gene3D" id="3.30.70.100">
    <property type="match status" value="1"/>
</dbReference>
<gene>
    <name evidence="8" type="ORF">C8J48_1857</name>
</gene>
<dbReference type="RefSeq" id="WP_107726095.1">
    <property type="nucleotide sequence ID" value="NZ_PZZP01000001.1"/>
</dbReference>
<dbReference type="PROSITE" id="PS50846">
    <property type="entry name" value="HMA_2"/>
    <property type="match status" value="1"/>
</dbReference>
<evidence type="ECO:0000313" key="8">
    <source>
        <dbReference type="EMBL" id="PTM59252.1"/>
    </source>
</evidence>
<dbReference type="InterPro" id="IPR049740">
    <property type="entry name" value="CopZ"/>
</dbReference>
<dbReference type="EMBL" id="PZZP01000001">
    <property type="protein sequence ID" value="PTM59252.1"/>
    <property type="molecule type" value="Genomic_DNA"/>
</dbReference>
<dbReference type="InterPro" id="IPR017969">
    <property type="entry name" value="Heavy-metal-associated_CS"/>
</dbReference>
<evidence type="ECO:0000259" key="7">
    <source>
        <dbReference type="PROSITE" id="PS50846"/>
    </source>
</evidence>
<dbReference type="GO" id="GO:0005737">
    <property type="term" value="C:cytoplasm"/>
    <property type="evidence" value="ECO:0007669"/>
    <property type="project" value="UniProtKB-SubCell"/>
</dbReference>
<dbReference type="InterPro" id="IPR006122">
    <property type="entry name" value="HMA_Cu_ion-bd"/>
</dbReference>
<evidence type="ECO:0000313" key="9">
    <source>
        <dbReference type="Proteomes" id="UP000241639"/>
    </source>
</evidence>
<evidence type="ECO:0000256" key="1">
    <source>
        <dbReference type="ARBA" id="ARBA00004496"/>
    </source>
</evidence>
<dbReference type="SUPFAM" id="SSF55008">
    <property type="entry name" value="HMA, heavy metal-associated domain"/>
    <property type="match status" value="1"/>
</dbReference>
<keyword evidence="5" id="KW-0186">Copper</keyword>
<evidence type="ECO:0000256" key="3">
    <source>
        <dbReference type="ARBA" id="ARBA00022490"/>
    </source>
</evidence>
<dbReference type="OrthoDB" id="9813965at2"/>
<organism evidence="8 9">
    <name type="scientific">Desmospora activa DSM 45169</name>
    <dbReference type="NCBI Taxonomy" id="1121389"/>
    <lineage>
        <taxon>Bacteria</taxon>
        <taxon>Bacillati</taxon>
        <taxon>Bacillota</taxon>
        <taxon>Bacilli</taxon>
        <taxon>Bacillales</taxon>
        <taxon>Thermoactinomycetaceae</taxon>
        <taxon>Desmospora</taxon>
    </lineage>
</organism>
<dbReference type="PANTHER" id="PTHR46594">
    <property type="entry name" value="P-TYPE CATION-TRANSPORTING ATPASE"/>
    <property type="match status" value="1"/>
</dbReference>
<comment type="subcellular location">
    <subcellularLocation>
        <location evidence="1">Cytoplasm</location>
    </subcellularLocation>
</comment>
<proteinExistence type="predicted"/>
<dbReference type="AlphaFoldDB" id="A0A2T4ZBK4"/>
<dbReference type="Proteomes" id="UP000241639">
    <property type="component" value="Unassembled WGS sequence"/>
</dbReference>
<dbReference type="GO" id="GO:0005507">
    <property type="term" value="F:copper ion binding"/>
    <property type="evidence" value="ECO:0007669"/>
    <property type="project" value="InterPro"/>
</dbReference>
<comment type="caution">
    <text evidence="8">The sequence shown here is derived from an EMBL/GenBank/DDBJ whole genome shotgun (WGS) entry which is preliminary data.</text>
</comment>
<keyword evidence="3" id="KW-0963">Cytoplasm</keyword>
<dbReference type="CDD" id="cd00371">
    <property type="entry name" value="HMA"/>
    <property type="match status" value="1"/>
</dbReference>
<name>A0A2T4ZBK4_9BACL</name>
<dbReference type="FunFam" id="3.30.70.100:FF:000001">
    <property type="entry name" value="ATPase copper transporting beta"/>
    <property type="match status" value="1"/>
</dbReference>
<dbReference type="NCBIfam" id="TIGR00003">
    <property type="entry name" value="copper ion binding protein"/>
    <property type="match status" value="1"/>
</dbReference>
<dbReference type="InterPro" id="IPR006121">
    <property type="entry name" value="HMA_dom"/>
</dbReference>
<sequence length="68" mass="7247">METVTLTVKGMSCAHCVQAVEGSLGKLDGVQQVEVHLGAGKVEVQFDAERVSLQQLAETIEDQGYDVA</sequence>
<keyword evidence="9" id="KW-1185">Reference proteome</keyword>